<reference evidence="2" key="1">
    <citation type="submission" date="2018-04" db="EMBL/GenBank/DDBJ databases">
        <title>WGS assembly of Panicum hallii.</title>
        <authorList>
            <person name="Lovell J."/>
            <person name="Jenkins J."/>
            <person name="Lowry D."/>
            <person name="Mamidi S."/>
            <person name="Sreedasyam A."/>
            <person name="Weng X."/>
            <person name="Barry K."/>
            <person name="Bonette J."/>
            <person name="Campitelli B."/>
            <person name="Daum C."/>
            <person name="Gordon S."/>
            <person name="Gould B."/>
            <person name="Lipzen A."/>
            <person name="Macqueen A."/>
            <person name="Palacio-Mejia J."/>
            <person name="Plott C."/>
            <person name="Shakirov E."/>
            <person name="Shu S."/>
            <person name="Yoshinaga Y."/>
            <person name="Zane M."/>
            <person name="Rokhsar D."/>
            <person name="Grimwood J."/>
            <person name="Schmutz J."/>
            <person name="Juenger T."/>
        </authorList>
    </citation>
    <scope>NUCLEOTIDE SEQUENCE [LARGE SCALE GENOMIC DNA]</scope>
    <source>
        <strain evidence="2">FIL2</strain>
    </source>
</reference>
<feature type="region of interest" description="Disordered" evidence="1">
    <location>
        <begin position="54"/>
        <end position="124"/>
    </location>
</feature>
<feature type="compositionally biased region" description="Polar residues" evidence="1">
    <location>
        <begin position="115"/>
        <end position="124"/>
    </location>
</feature>
<dbReference type="Proteomes" id="UP000243499">
    <property type="component" value="Chromosome 1"/>
</dbReference>
<evidence type="ECO:0000256" key="1">
    <source>
        <dbReference type="SAM" id="MobiDB-lite"/>
    </source>
</evidence>
<name>A0A2T8KY58_9POAL</name>
<feature type="compositionally biased region" description="Pro residues" evidence="1">
    <location>
        <begin position="56"/>
        <end position="76"/>
    </location>
</feature>
<accession>A0A2T8KY58</accession>
<organism evidence="2">
    <name type="scientific">Panicum hallii</name>
    <dbReference type="NCBI Taxonomy" id="206008"/>
    <lineage>
        <taxon>Eukaryota</taxon>
        <taxon>Viridiplantae</taxon>
        <taxon>Streptophyta</taxon>
        <taxon>Embryophyta</taxon>
        <taxon>Tracheophyta</taxon>
        <taxon>Spermatophyta</taxon>
        <taxon>Magnoliopsida</taxon>
        <taxon>Liliopsida</taxon>
        <taxon>Poales</taxon>
        <taxon>Poaceae</taxon>
        <taxon>PACMAD clade</taxon>
        <taxon>Panicoideae</taxon>
        <taxon>Panicodae</taxon>
        <taxon>Paniceae</taxon>
        <taxon>Panicinae</taxon>
        <taxon>Panicum</taxon>
        <taxon>Panicum sect. Panicum</taxon>
    </lineage>
</organism>
<dbReference type="Gramene" id="PVH67059">
    <property type="protein sequence ID" value="PVH67059"/>
    <property type="gene ID" value="PAHAL_1G417600"/>
</dbReference>
<proteinExistence type="predicted"/>
<gene>
    <name evidence="2" type="ORF">PAHAL_1G417600</name>
</gene>
<sequence>MYLAGTRLNHSAKASFDECDTYNPFYQYPLTQEQGPPNYLPGASLLLLHGRVPYQMKPPLPSPAASPSLNPVPRPPPRADRRSVPAPRRIRAAATCSHLSAAEMGDPQRVGPSAPRNQSDCSRR</sequence>
<dbReference type="AlphaFoldDB" id="A0A2T8KY58"/>
<evidence type="ECO:0000313" key="2">
    <source>
        <dbReference type="EMBL" id="PVH67059.1"/>
    </source>
</evidence>
<dbReference type="EMBL" id="CM008046">
    <property type="protein sequence ID" value="PVH67059.1"/>
    <property type="molecule type" value="Genomic_DNA"/>
</dbReference>
<protein>
    <submittedName>
        <fullName evidence="2">Uncharacterized protein</fullName>
    </submittedName>
</protein>